<proteinExistence type="predicted"/>
<accession>A0A0A8ZVX5</accession>
<reference evidence="1" key="1">
    <citation type="submission" date="2014-09" db="EMBL/GenBank/DDBJ databases">
        <authorList>
            <person name="Magalhaes I.L.F."/>
            <person name="Oliveira U."/>
            <person name="Santos F.R."/>
            <person name="Vidigal T.H.D.A."/>
            <person name="Brescovit A.D."/>
            <person name="Santos A.J."/>
        </authorList>
    </citation>
    <scope>NUCLEOTIDE SEQUENCE</scope>
    <source>
        <tissue evidence="1">Shoot tissue taken approximately 20 cm above the soil surface</tissue>
    </source>
</reference>
<reference evidence="1" key="2">
    <citation type="journal article" date="2015" name="Data Brief">
        <title>Shoot transcriptome of the giant reed, Arundo donax.</title>
        <authorList>
            <person name="Barrero R.A."/>
            <person name="Guerrero F.D."/>
            <person name="Moolhuijzen P."/>
            <person name="Goolsby J.A."/>
            <person name="Tidwell J."/>
            <person name="Bellgard S.E."/>
            <person name="Bellgard M.I."/>
        </authorList>
    </citation>
    <scope>NUCLEOTIDE SEQUENCE</scope>
    <source>
        <tissue evidence="1">Shoot tissue taken approximately 20 cm above the soil surface</tissue>
    </source>
</reference>
<name>A0A0A8ZVX5_ARUDO</name>
<dbReference type="AlphaFoldDB" id="A0A0A8ZVX5"/>
<organism evidence="1">
    <name type="scientific">Arundo donax</name>
    <name type="common">Giant reed</name>
    <name type="synonym">Donax arundinaceus</name>
    <dbReference type="NCBI Taxonomy" id="35708"/>
    <lineage>
        <taxon>Eukaryota</taxon>
        <taxon>Viridiplantae</taxon>
        <taxon>Streptophyta</taxon>
        <taxon>Embryophyta</taxon>
        <taxon>Tracheophyta</taxon>
        <taxon>Spermatophyta</taxon>
        <taxon>Magnoliopsida</taxon>
        <taxon>Liliopsida</taxon>
        <taxon>Poales</taxon>
        <taxon>Poaceae</taxon>
        <taxon>PACMAD clade</taxon>
        <taxon>Arundinoideae</taxon>
        <taxon>Arundineae</taxon>
        <taxon>Arundo</taxon>
    </lineage>
</organism>
<sequence length="22" mass="2585">MSMSFMYSLFSLPMLPSTWTNL</sequence>
<protein>
    <submittedName>
        <fullName evidence="1">Uncharacterized protein</fullName>
    </submittedName>
</protein>
<evidence type="ECO:0000313" key="1">
    <source>
        <dbReference type="EMBL" id="JAD42986.1"/>
    </source>
</evidence>
<dbReference type="EMBL" id="GBRH01254909">
    <property type="protein sequence ID" value="JAD42986.1"/>
    <property type="molecule type" value="Transcribed_RNA"/>
</dbReference>